<dbReference type="AlphaFoldDB" id="A0AAN6KCA1"/>
<feature type="compositionally biased region" description="Pro residues" evidence="7">
    <location>
        <begin position="51"/>
        <end position="60"/>
    </location>
</feature>
<name>A0AAN6KCA1_9PEZI</name>
<feature type="compositionally biased region" description="Low complexity" evidence="7">
    <location>
        <begin position="39"/>
        <end position="50"/>
    </location>
</feature>
<evidence type="ECO:0000313" key="9">
    <source>
        <dbReference type="EMBL" id="KAK0975203.1"/>
    </source>
</evidence>
<proteinExistence type="predicted"/>
<dbReference type="PANTHER" id="PTHR47172">
    <property type="entry name" value="OS01G0976800 PROTEIN"/>
    <property type="match status" value="1"/>
</dbReference>
<evidence type="ECO:0000256" key="5">
    <source>
        <dbReference type="ARBA" id="ARBA00023163"/>
    </source>
</evidence>
<feature type="domain" description="GATA-type" evidence="8">
    <location>
        <begin position="421"/>
        <end position="451"/>
    </location>
</feature>
<evidence type="ECO:0000256" key="1">
    <source>
        <dbReference type="ARBA" id="ARBA00022723"/>
    </source>
</evidence>
<evidence type="ECO:0000256" key="4">
    <source>
        <dbReference type="ARBA" id="ARBA00023015"/>
    </source>
</evidence>
<reference evidence="9" key="1">
    <citation type="submission" date="2023-06" db="EMBL/GenBank/DDBJ databases">
        <title>Black Yeasts Isolated from many extreme environments.</title>
        <authorList>
            <person name="Coleine C."/>
            <person name="Stajich J.E."/>
            <person name="Selbmann L."/>
        </authorList>
    </citation>
    <scope>NUCLEOTIDE SEQUENCE</scope>
    <source>
        <strain evidence="9">CCFEE 5200</strain>
    </source>
</reference>
<feature type="region of interest" description="Disordered" evidence="7">
    <location>
        <begin position="457"/>
        <end position="477"/>
    </location>
</feature>
<dbReference type="Gene3D" id="3.30.50.10">
    <property type="entry name" value="Erythroid Transcription Factor GATA-1, subunit A"/>
    <property type="match status" value="1"/>
</dbReference>
<feature type="region of interest" description="Disordered" evidence="7">
    <location>
        <begin position="252"/>
        <end position="283"/>
    </location>
</feature>
<keyword evidence="5" id="KW-0804">Transcription</keyword>
<keyword evidence="10" id="KW-1185">Reference proteome</keyword>
<dbReference type="InterPro" id="IPR000679">
    <property type="entry name" value="Znf_GATA"/>
</dbReference>
<feature type="compositionally biased region" description="Polar residues" evidence="7">
    <location>
        <begin position="263"/>
        <end position="274"/>
    </location>
</feature>
<protein>
    <submittedName>
        <fullName evidence="9">Glutamate--cysteine ligase</fullName>
        <ecNumber evidence="9">6.3.2.2</ecNumber>
    </submittedName>
</protein>
<keyword evidence="2 6" id="KW-0863">Zinc-finger</keyword>
<dbReference type="Pfam" id="PF00320">
    <property type="entry name" value="GATA"/>
    <property type="match status" value="1"/>
</dbReference>
<dbReference type="PANTHER" id="PTHR47172:SF24">
    <property type="entry name" value="GATA ZINC FINGER DOMAIN-CONTAINING PROTEIN 14-RELATED"/>
    <property type="match status" value="1"/>
</dbReference>
<dbReference type="GO" id="GO:0006355">
    <property type="term" value="P:regulation of DNA-templated transcription"/>
    <property type="evidence" value="ECO:0007669"/>
    <property type="project" value="InterPro"/>
</dbReference>
<feature type="compositionally biased region" description="Low complexity" evidence="7">
    <location>
        <begin position="114"/>
        <end position="127"/>
    </location>
</feature>
<evidence type="ECO:0000256" key="6">
    <source>
        <dbReference type="PROSITE-ProRule" id="PRU00094"/>
    </source>
</evidence>
<keyword evidence="3" id="KW-0862">Zinc</keyword>
<keyword evidence="9" id="KW-0436">Ligase</keyword>
<keyword evidence="1" id="KW-0479">Metal-binding</keyword>
<feature type="compositionally biased region" description="Polar residues" evidence="7">
    <location>
        <begin position="183"/>
        <end position="216"/>
    </location>
</feature>
<dbReference type="GO" id="GO:0004357">
    <property type="term" value="F:glutamate-cysteine ligase activity"/>
    <property type="evidence" value="ECO:0007669"/>
    <property type="project" value="UniProtKB-EC"/>
</dbReference>
<feature type="compositionally biased region" description="Polar residues" evidence="7">
    <location>
        <begin position="467"/>
        <end position="477"/>
    </location>
</feature>
<evidence type="ECO:0000256" key="7">
    <source>
        <dbReference type="SAM" id="MobiDB-lite"/>
    </source>
</evidence>
<evidence type="ECO:0000259" key="8">
    <source>
        <dbReference type="PROSITE" id="PS50114"/>
    </source>
</evidence>
<keyword evidence="4" id="KW-0805">Transcription regulation</keyword>
<dbReference type="GO" id="GO:0008270">
    <property type="term" value="F:zinc ion binding"/>
    <property type="evidence" value="ECO:0007669"/>
    <property type="project" value="UniProtKB-KW"/>
</dbReference>
<dbReference type="SUPFAM" id="SSF57716">
    <property type="entry name" value="Glucocorticoid receptor-like (DNA-binding domain)"/>
    <property type="match status" value="1"/>
</dbReference>
<sequence length="477" mass="51494">MDDTNRRPQLPALHYLDIDKVKREEEAYHNRYTAPQTLPPVTTATSTYPYPAGPPPPYSQPSPVTTHHSHAWPGAQANVHTPSESRRKSREEHDAKQATRQSLPSISEALGVDSQTSYHHTSTSTSVPHPPASQPAVAPASPLIGVRRYGMDPPPAPPQSFAGNNGTMLPPHTYAPKPPPLHLQTTPPVHQQPHATFSYPSHTSPSYEQPLSQPASSMAPPGIPYGYTPYPPRYAQPAPPFGVTSGPIYQPSVNYPAPPPTPSASWRSDTSTKYAASESGPGDYSASVKRHLDMYDLEGALSEIGQTSGILVDFTRRYGDRLHQTARSGTPLSSLPGLVEVNDMISKSRSQVEALLKIRDVVLAQQVAYDQQLSEDRPAKHAVSEPPCSDFDQAAELDDSKAGFAGSDTKKRRGRAAPPGRCHSCNRAETPEWRRGPDGACTLCNACGLHYAKLTRKQQGAHKTAGAGSSNLTAKDS</sequence>
<evidence type="ECO:0000256" key="3">
    <source>
        <dbReference type="ARBA" id="ARBA00022833"/>
    </source>
</evidence>
<organism evidence="9 10">
    <name type="scientific">Friedmanniomyces endolithicus</name>
    <dbReference type="NCBI Taxonomy" id="329885"/>
    <lineage>
        <taxon>Eukaryota</taxon>
        <taxon>Fungi</taxon>
        <taxon>Dikarya</taxon>
        <taxon>Ascomycota</taxon>
        <taxon>Pezizomycotina</taxon>
        <taxon>Dothideomycetes</taxon>
        <taxon>Dothideomycetidae</taxon>
        <taxon>Mycosphaerellales</taxon>
        <taxon>Teratosphaeriaceae</taxon>
        <taxon>Friedmanniomyces</taxon>
    </lineage>
</organism>
<dbReference type="EMBL" id="JAUJLE010000148">
    <property type="protein sequence ID" value="KAK0975203.1"/>
    <property type="molecule type" value="Genomic_DNA"/>
</dbReference>
<evidence type="ECO:0000256" key="2">
    <source>
        <dbReference type="ARBA" id="ARBA00022771"/>
    </source>
</evidence>
<dbReference type="PROSITE" id="PS00344">
    <property type="entry name" value="GATA_ZN_FINGER_1"/>
    <property type="match status" value="1"/>
</dbReference>
<feature type="compositionally biased region" description="Basic and acidic residues" evidence="7">
    <location>
        <begin position="83"/>
        <end position="97"/>
    </location>
</feature>
<dbReference type="InterPro" id="IPR013088">
    <property type="entry name" value="Znf_NHR/GATA"/>
</dbReference>
<comment type="caution">
    <text evidence="9">The sequence shown here is derived from an EMBL/GenBank/DDBJ whole genome shotgun (WGS) entry which is preliminary data.</text>
</comment>
<feature type="region of interest" description="Disordered" evidence="7">
    <location>
        <begin position="27"/>
        <end position="223"/>
    </location>
</feature>
<feature type="region of interest" description="Disordered" evidence="7">
    <location>
        <begin position="373"/>
        <end position="433"/>
    </location>
</feature>
<dbReference type="CDD" id="cd00202">
    <property type="entry name" value="ZnF_GATA"/>
    <property type="match status" value="1"/>
</dbReference>
<dbReference type="Proteomes" id="UP001175353">
    <property type="component" value="Unassembled WGS sequence"/>
</dbReference>
<accession>A0AAN6KCA1</accession>
<feature type="compositionally biased region" description="Basic and acidic residues" evidence="7">
    <location>
        <begin position="374"/>
        <end position="383"/>
    </location>
</feature>
<evidence type="ECO:0000313" key="10">
    <source>
        <dbReference type="Proteomes" id="UP001175353"/>
    </source>
</evidence>
<dbReference type="EC" id="6.3.2.2" evidence="9"/>
<dbReference type="SMART" id="SM00401">
    <property type="entry name" value="ZnF_GATA"/>
    <property type="match status" value="1"/>
</dbReference>
<dbReference type="PROSITE" id="PS50114">
    <property type="entry name" value="GATA_ZN_FINGER_2"/>
    <property type="match status" value="1"/>
</dbReference>
<gene>
    <name evidence="9" type="primary">GSH1_7</name>
    <name evidence="9" type="ORF">LTR91_014129</name>
</gene>
<dbReference type="GO" id="GO:0043565">
    <property type="term" value="F:sequence-specific DNA binding"/>
    <property type="evidence" value="ECO:0007669"/>
    <property type="project" value="InterPro"/>
</dbReference>